<accession>A0A0N4ZDS9</accession>
<dbReference type="SUPFAM" id="SSF49464">
    <property type="entry name" value="Carboxypeptidase regulatory domain-like"/>
    <property type="match status" value="2"/>
</dbReference>
<keyword evidence="11" id="KW-0732">Signal</keyword>
<keyword evidence="10" id="KW-0472">Membrane</keyword>
<dbReference type="Pfam" id="PF13620">
    <property type="entry name" value="CarboxypepD_reg"/>
    <property type="match status" value="1"/>
</dbReference>
<dbReference type="InterPro" id="IPR057247">
    <property type="entry name" value="CARBOXYPEPT_ZN_2"/>
</dbReference>
<dbReference type="GO" id="GO:0008270">
    <property type="term" value="F:zinc ion binding"/>
    <property type="evidence" value="ECO:0007669"/>
    <property type="project" value="InterPro"/>
</dbReference>
<evidence type="ECO:0000256" key="9">
    <source>
        <dbReference type="PROSITE-ProRule" id="PRU01379"/>
    </source>
</evidence>
<evidence type="ECO:0000256" key="6">
    <source>
        <dbReference type="ARBA" id="ARBA00022801"/>
    </source>
</evidence>
<evidence type="ECO:0000256" key="4">
    <source>
        <dbReference type="ARBA" id="ARBA00022670"/>
    </source>
</evidence>
<dbReference type="GO" id="GO:0005615">
    <property type="term" value="C:extracellular space"/>
    <property type="evidence" value="ECO:0007669"/>
    <property type="project" value="TreeGrafter"/>
</dbReference>
<dbReference type="SUPFAM" id="SSF53187">
    <property type="entry name" value="Zn-dependent exopeptidases"/>
    <property type="match status" value="1"/>
</dbReference>
<dbReference type="GO" id="GO:0016485">
    <property type="term" value="P:protein processing"/>
    <property type="evidence" value="ECO:0007669"/>
    <property type="project" value="TreeGrafter"/>
</dbReference>
<dbReference type="GO" id="GO:0004181">
    <property type="term" value="F:metallocarboxypeptidase activity"/>
    <property type="evidence" value="ECO:0007669"/>
    <property type="project" value="InterPro"/>
</dbReference>
<comment type="cofactor">
    <cofactor evidence="1">
        <name>Zn(2+)</name>
        <dbReference type="ChEBI" id="CHEBI:29105"/>
    </cofactor>
</comment>
<dbReference type="CDD" id="cd03858">
    <property type="entry name" value="M14_CP_N-E_like"/>
    <property type="match status" value="1"/>
</dbReference>
<evidence type="ECO:0000256" key="5">
    <source>
        <dbReference type="ARBA" id="ARBA00022723"/>
    </source>
</evidence>
<dbReference type="PRINTS" id="PR00765">
    <property type="entry name" value="CRBOXYPTASEA"/>
</dbReference>
<dbReference type="PROSITE" id="PS00132">
    <property type="entry name" value="CARBOXYPEPT_ZN_1"/>
    <property type="match status" value="1"/>
</dbReference>
<dbReference type="InterPro" id="IPR008969">
    <property type="entry name" value="CarboxyPept-like_regulatory"/>
</dbReference>
<dbReference type="PANTHER" id="PTHR11532">
    <property type="entry name" value="PROTEASE M14 CARBOXYPEPTIDASE"/>
    <property type="match status" value="1"/>
</dbReference>
<evidence type="ECO:0000256" key="11">
    <source>
        <dbReference type="SAM" id="SignalP"/>
    </source>
</evidence>
<proteinExistence type="inferred from homology"/>
<feature type="chain" id="PRO_5005891562" evidence="11">
    <location>
        <begin position="23"/>
        <end position="1058"/>
    </location>
</feature>
<keyword evidence="10" id="KW-1133">Transmembrane helix</keyword>
<keyword evidence="3" id="KW-0121">Carboxypeptidase</keyword>
<dbReference type="CDD" id="cd11308">
    <property type="entry name" value="Peptidase_M14NE-CP-C_like"/>
    <property type="match status" value="1"/>
</dbReference>
<keyword evidence="7" id="KW-0862">Zinc</keyword>
<dbReference type="FunFam" id="3.40.630.10:FF:000020">
    <property type="entry name" value="Carboxypeptidase D"/>
    <property type="match status" value="1"/>
</dbReference>
<keyword evidence="4" id="KW-0645">Protease</keyword>
<name>A0A0N4ZDS9_PARTI</name>
<evidence type="ECO:0000256" key="3">
    <source>
        <dbReference type="ARBA" id="ARBA00022645"/>
    </source>
</evidence>
<organism evidence="13 14">
    <name type="scientific">Parastrongyloides trichosuri</name>
    <name type="common">Possum-specific nematode worm</name>
    <dbReference type="NCBI Taxonomy" id="131310"/>
    <lineage>
        <taxon>Eukaryota</taxon>
        <taxon>Metazoa</taxon>
        <taxon>Ecdysozoa</taxon>
        <taxon>Nematoda</taxon>
        <taxon>Chromadorea</taxon>
        <taxon>Rhabditida</taxon>
        <taxon>Tylenchina</taxon>
        <taxon>Panagrolaimomorpha</taxon>
        <taxon>Strongyloidoidea</taxon>
        <taxon>Strongyloididae</taxon>
        <taxon>Parastrongyloides</taxon>
    </lineage>
</organism>
<evidence type="ECO:0000259" key="12">
    <source>
        <dbReference type="PROSITE" id="PS52035"/>
    </source>
</evidence>
<feature type="transmembrane region" description="Helical" evidence="10">
    <location>
        <begin position="983"/>
        <end position="1001"/>
    </location>
</feature>
<protein>
    <submittedName>
        <fullName evidence="14">Peptidase_M14 domain-containing protein</fullName>
    </submittedName>
</protein>
<evidence type="ECO:0000256" key="7">
    <source>
        <dbReference type="ARBA" id="ARBA00022833"/>
    </source>
</evidence>
<evidence type="ECO:0000256" key="2">
    <source>
        <dbReference type="ARBA" id="ARBA00005988"/>
    </source>
</evidence>
<dbReference type="Pfam" id="PF00246">
    <property type="entry name" value="Peptidase_M14"/>
    <property type="match status" value="1"/>
</dbReference>
<comment type="similarity">
    <text evidence="2 9">Belongs to the peptidase M14 family.</text>
</comment>
<reference evidence="14" key="1">
    <citation type="submission" date="2017-02" db="UniProtKB">
        <authorList>
            <consortium name="WormBaseParasite"/>
        </authorList>
    </citation>
    <scope>IDENTIFICATION</scope>
</reference>
<keyword evidence="6" id="KW-0378">Hydrolase</keyword>
<keyword evidence="8" id="KW-0325">Glycoprotein</keyword>
<evidence type="ECO:0000256" key="1">
    <source>
        <dbReference type="ARBA" id="ARBA00001947"/>
    </source>
</evidence>
<dbReference type="GO" id="GO:0006518">
    <property type="term" value="P:peptide metabolic process"/>
    <property type="evidence" value="ECO:0007669"/>
    <property type="project" value="TreeGrafter"/>
</dbReference>
<dbReference type="WBParaSite" id="PTRK_0000573600.1">
    <property type="protein sequence ID" value="PTRK_0000573600.1"/>
    <property type="gene ID" value="PTRK_0000573600"/>
</dbReference>
<feature type="domain" description="Peptidase M14" evidence="12">
    <location>
        <begin position="81"/>
        <end position="378"/>
    </location>
</feature>
<dbReference type="SMART" id="SM00631">
    <property type="entry name" value="Zn_pept"/>
    <property type="match status" value="1"/>
</dbReference>
<evidence type="ECO:0000313" key="13">
    <source>
        <dbReference type="Proteomes" id="UP000038045"/>
    </source>
</evidence>
<keyword evidence="13" id="KW-1185">Reference proteome</keyword>
<feature type="active site" description="Proton donor/acceptor" evidence="9">
    <location>
        <position position="348"/>
    </location>
</feature>
<dbReference type="InterPro" id="IPR000834">
    <property type="entry name" value="Peptidase_M14"/>
</dbReference>
<dbReference type="Gene3D" id="2.60.40.1120">
    <property type="entry name" value="Carboxypeptidase-like, regulatory domain"/>
    <property type="match status" value="1"/>
</dbReference>
<evidence type="ECO:0000313" key="14">
    <source>
        <dbReference type="WBParaSite" id="PTRK_0000573600.1"/>
    </source>
</evidence>
<evidence type="ECO:0000256" key="8">
    <source>
        <dbReference type="ARBA" id="ARBA00023180"/>
    </source>
</evidence>
<dbReference type="InterPro" id="IPR050753">
    <property type="entry name" value="Peptidase_M14_domain"/>
</dbReference>
<feature type="signal peptide" evidence="11">
    <location>
        <begin position="1"/>
        <end position="22"/>
    </location>
</feature>
<dbReference type="Proteomes" id="UP000038045">
    <property type="component" value="Unplaced"/>
</dbReference>
<dbReference type="InterPro" id="IPR057246">
    <property type="entry name" value="CARBOXYPEPT_ZN_1"/>
</dbReference>
<keyword evidence="10" id="KW-0812">Transmembrane</keyword>
<keyword evidence="5" id="KW-0479">Metal-binding</keyword>
<sequence length="1058" mass="120168">MNINSYLLILTIWFFNQKFINCRLNWDSDVEPSEKDLEGAKKDALSLYFGENAEKSPLFLTYDNISNMIGEYDNVPEKRFRNHNYDLMTKYIHSLNKTYPDITHLYSAGHSVEGRELWVLIISQNPRNHELLKPEFKYVANMHGNEVVGRECLLYLAELLCLNYNKNAYLTKLVNEVRIHLLFSMNPDGYEIGTPGDRMSGEGRSNINGVDLNRNFPARYPEHKEESGGIEPETETVYVMEWIKSFPFVLSANLHGGSLVANYPYDDSDSGKDGIYTPSADDKLFVELAYQYARAHINMWKTGRRCGLGMDGDTFYHGITNGAGWYHLAGGMQDWQYENTNALEITIEMGCYKFPTDNMYSKLWNDNKYSLIAYLDLVRYGLKGIITDSSGKPLSGAKVEIIGEVRGKTMTTTDSGEYWRLLAPGEYTIKYSHGHHESRIFNVTIKERELYIHNVTLQDPPCNSRDNLKEEVFFRGYNDYNTMLIGIDNFGKTSIQRILHTLCDSSSTIVKSILKRTKVIALPEYVQGNHLPYIKAHAPSILIYLGMGKVESTLFTPLDKVPKAFSKVRFDASIKDGFNITDDTSCNGILNDQKIALMTEEFGLSKSFILGFGLGCNIRELDDEKRINDIVTSLDNIIYRSKKDAVEEFSVIPSVNPLDHFTPKDVIASTAAGLNRIEESELCGTKIDMISNMRVIQIGRQRLGPKTLILSVEAKTEHMLYQMLSYLCEVSPSDHDYRVTRFMKNSQLVVIPEIPNTQLTCHDYNTVTPFENLINHIIKLHPEIDYVVIVASGGLKVRYVNASHTEMAQILGKMFVKKHQQMNGTDINICSKNNKETPVIGELQWNETSGILWKKPDALLIQTGCCYEERGDGHLFEENRNSLFDVLEARLQGVSGRVMSGDKFVGKKIMIKILNDHQVIKKVSTDSDNEGYYHIWLPVGDYTLKTESLQFPTTEIDFHISSATSIVININIGEETSGASRSILTLLGVVCLIGVAIYFVYKDYSISKLFKKGNQNDGFERLPLTENIDSDNEYIDDDDDDDDDELFNFRAKHGITQV</sequence>
<dbReference type="PROSITE" id="PS00133">
    <property type="entry name" value="CARBOXYPEPT_ZN_2"/>
    <property type="match status" value="1"/>
</dbReference>
<dbReference type="PANTHER" id="PTHR11532:SF62">
    <property type="entry name" value="CARBOXYPEPTIDASE D"/>
    <property type="match status" value="1"/>
</dbReference>
<evidence type="ECO:0000256" key="10">
    <source>
        <dbReference type="SAM" id="Phobius"/>
    </source>
</evidence>
<dbReference type="PROSITE" id="PS52035">
    <property type="entry name" value="PEPTIDASE_M14"/>
    <property type="match status" value="1"/>
</dbReference>
<dbReference type="STRING" id="131310.A0A0N4ZDS9"/>
<dbReference type="Gene3D" id="3.40.630.10">
    <property type="entry name" value="Zn peptidases"/>
    <property type="match status" value="1"/>
</dbReference>
<dbReference type="AlphaFoldDB" id="A0A0N4ZDS9"/>